<dbReference type="EMBL" id="RRYP01001050">
    <property type="protein sequence ID" value="TNV86482.1"/>
    <property type="molecule type" value="Genomic_DNA"/>
</dbReference>
<keyword evidence="2" id="KW-1185">Reference proteome</keyword>
<gene>
    <name evidence="1" type="ORF">FGO68_gene3801</name>
</gene>
<protein>
    <submittedName>
        <fullName evidence="1">Uncharacterized protein</fullName>
    </submittedName>
</protein>
<accession>A0A8J8P1Z7</accession>
<evidence type="ECO:0000313" key="2">
    <source>
        <dbReference type="Proteomes" id="UP000785679"/>
    </source>
</evidence>
<name>A0A8J8P1Z7_HALGN</name>
<dbReference type="AlphaFoldDB" id="A0A8J8P1Z7"/>
<dbReference type="Proteomes" id="UP000785679">
    <property type="component" value="Unassembled WGS sequence"/>
</dbReference>
<comment type="caution">
    <text evidence="1">The sequence shown here is derived from an EMBL/GenBank/DDBJ whole genome shotgun (WGS) entry which is preliminary data.</text>
</comment>
<sequence length="131" mass="15291">MGTSLVGSLEELQRFVNALLRAHILLLEKLYDLVNLYLLFFLFNLRNTQLRALNIRLGRIAMASMLRQLPFQVKRRYLCRYLQRLLTDWLLVQNWRCFLLIEGGHHSDASRYQVLLILESSSKGILQCGGP</sequence>
<reference evidence="1" key="1">
    <citation type="submission" date="2019-06" db="EMBL/GenBank/DDBJ databases">
        <authorList>
            <person name="Zheng W."/>
        </authorList>
    </citation>
    <scope>NUCLEOTIDE SEQUENCE</scope>
    <source>
        <strain evidence="1">QDHG01</strain>
    </source>
</reference>
<evidence type="ECO:0000313" key="1">
    <source>
        <dbReference type="EMBL" id="TNV86482.1"/>
    </source>
</evidence>
<organism evidence="1 2">
    <name type="scientific">Halteria grandinella</name>
    <dbReference type="NCBI Taxonomy" id="5974"/>
    <lineage>
        <taxon>Eukaryota</taxon>
        <taxon>Sar</taxon>
        <taxon>Alveolata</taxon>
        <taxon>Ciliophora</taxon>
        <taxon>Intramacronucleata</taxon>
        <taxon>Spirotrichea</taxon>
        <taxon>Stichotrichia</taxon>
        <taxon>Sporadotrichida</taxon>
        <taxon>Halteriidae</taxon>
        <taxon>Halteria</taxon>
    </lineage>
</organism>
<proteinExistence type="predicted"/>